<evidence type="ECO:0000313" key="2">
    <source>
        <dbReference type="Proteomes" id="UP001303760"/>
    </source>
</evidence>
<feature type="non-terminal residue" evidence="1">
    <location>
        <position position="280"/>
    </location>
</feature>
<protein>
    <submittedName>
        <fullName evidence="1">Uncharacterized protein</fullName>
    </submittedName>
</protein>
<keyword evidence="2" id="KW-1185">Reference proteome</keyword>
<gene>
    <name evidence="1" type="ORF">C8A03DRAFT_35309</name>
</gene>
<dbReference type="Proteomes" id="UP001303760">
    <property type="component" value="Unassembled WGS sequence"/>
</dbReference>
<evidence type="ECO:0000313" key="1">
    <source>
        <dbReference type="EMBL" id="KAK4236787.1"/>
    </source>
</evidence>
<accession>A0AAN7C881</accession>
<sequence>MTTGTECESDRAGSFQKPAWLQYLDENLGIEPDSASSPVSENLDATPPSICYVLSVKTKEYLLCEDDDAAARFARQFDDLYASVYEPEFNGSYGSQKGWTGYLNKLYQDKIIQLLLELRKLPPHAVKVFVQPKFGWVDCEIWTRDPLLPWALVRLEPFGELTLDIYGDWVDQEDAAKEFDATVTYHVNFYALQARCTGAGLDEGYKYRFTIAGQIISRGPATAAQYIILAGDVIDAECVKKQLPPHLHRDWKGWANDALESGGELDFRLFEKNRAALKDM</sequence>
<comment type="caution">
    <text evidence="1">The sequence shown here is derived from an EMBL/GenBank/DDBJ whole genome shotgun (WGS) entry which is preliminary data.</text>
</comment>
<name>A0AAN7C881_9PEZI</name>
<reference evidence="1" key="1">
    <citation type="journal article" date="2023" name="Mol. Phylogenet. Evol.">
        <title>Genome-scale phylogeny and comparative genomics of the fungal order Sordariales.</title>
        <authorList>
            <person name="Hensen N."/>
            <person name="Bonometti L."/>
            <person name="Westerberg I."/>
            <person name="Brannstrom I.O."/>
            <person name="Guillou S."/>
            <person name="Cros-Aarteil S."/>
            <person name="Calhoun S."/>
            <person name="Haridas S."/>
            <person name="Kuo A."/>
            <person name="Mondo S."/>
            <person name="Pangilinan J."/>
            <person name="Riley R."/>
            <person name="LaButti K."/>
            <person name="Andreopoulos B."/>
            <person name="Lipzen A."/>
            <person name="Chen C."/>
            <person name="Yan M."/>
            <person name="Daum C."/>
            <person name="Ng V."/>
            <person name="Clum A."/>
            <person name="Steindorff A."/>
            <person name="Ohm R.A."/>
            <person name="Martin F."/>
            <person name="Silar P."/>
            <person name="Natvig D.O."/>
            <person name="Lalanne C."/>
            <person name="Gautier V."/>
            <person name="Ament-Velasquez S.L."/>
            <person name="Kruys A."/>
            <person name="Hutchinson M.I."/>
            <person name="Powell A.J."/>
            <person name="Barry K."/>
            <person name="Miller A.N."/>
            <person name="Grigoriev I.V."/>
            <person name="Debuchy R."/>
            <person name="Gladieux P."/>
            <person name="Hiltunen Thoren M."/>
            <person name="Johannesson H."/>
        </authorList>
    </citation>
    <scope>NUCLEOTIDE SEQUENCE</scope>
    <source>
        <strain evidence="1">CBS 532.94</strain>
    </source>
</reference>
<organism evidence="1 2">
    <name type="scientific">Achaetomium macrosporum</name>
    <dbReference type="NCBI Taxonomy" id="79813"/>
    <lineage>
        <taxon>Eukaryota</taxon>
        <taxon>Fungi</taxon>
        <taxon>Dikarya</taxon>
        <taxon>Ascomycota</taxon>
        <taxon>Pezizomycotina</taxon>
        <taxon>Sordariomycetes</taxon>
        <taxon>Sordariomycetidae</taxon>
        <taxon>Sordariales</taxon>
        <taxon>Chaetomiaceae</taxon>
        <taxon>Achaetomium</taxon>
    </lineage>
</organism>
<proteinExistence type="predicted"/>
<reference evidence="1" key="2">
    <citation type="submission" date="2023-05" db="EMBL/GenBank/DDBJ databases">
        <authorList>
            <consortium name="Lawrence Berkeley National Laboratory"/>
            <person name="Steindorff A."/>
            <person name="Hensen N."/>
            <person name="Bonometti L."/>
            <person name="Westerberg I."/>
            <person name="Brannstrom I.O."/>
            <person name="Guillou S."/>
            <person name="Cros-Aarteil S."/>
            <person name="Calhoun S."/>
            <person name="Haridas S."/>
            <person name="Kuo A."/>
            <person name="Mondo S."/>
            <person name="Pangilinan J."/>
            <person name="Riley R."/>
            <person name="Labutti K."/>
            <person name="Andreopoulos B."/>
            <person name="Lipzen A."/>
            <person name="Chen C."/>
            <person name="Yanf M."/>
            <person name="Daum C."/>
            <person name="Ng V."/>
            <person name="Clum A."/>
            <person name="Ohm R."/>
            <person name="Martin F."/>
            <person name="Silar P."/>
            <person name="Natvig D."/>
            <person name="Lalanne C."/>
            <person name="Gautier V."/>
            <person name="Ament-Velasquez S.L."/>
            <person name="Kruys A."/>
            <person name="Hutchinson M.I."/>
            <person name="Powell A.J."/>
            <person name="Barry K."/>
            <person name="Miller A.N."/>
            <person name="Grigoriev I.V."/>
            <person name="Debuchy R."/>
            <person name="Gladieux P."/>
            <person name="Thoren M.H."/>
            <person name="Johannesson H."/>
        </authorList>
    </citation>
    <scope>NUCLEOTIDE SEQUENCE</scope>
    <source>
        <strain evidence="1">CBS 532.94</strain>
    </source>
</reference>
<dbReference type="AlphaFoldDB" id="A0AAN7C881"/>
<dbReference type="EMBL" id="MU860172">
    <property type="protein sequence ID" value="KAK4236787.1"/>
    <property type="molecule type" value="Genomic_DNA"/>
</dbReference>